<evidence type="ECO:0000256" key="2">
    <source>
        <dbReference type="ARBA" id="ARBA00010147"/>
    </source>
</evidence>
<keyword evidence="5" id="KW-0732">Signal</keyword>
<evidence type="ECO:0000313" key="10">
    <source>
        <dbReference type="EMBL" id="MBO3097275.1"/>
    </source>
</evidence>
<evidence type="ECO:0000259" key="9">
    <source>
        <dbReference type="PROSITE" id="PS50022"/>
    </source>
</evidence>
<dbReference type="PANTHER" id="PTHR45713">
    <property type="entry name" value="FTP DOMAIN-CONTAINING PROTEIN"/>
    <property type="match status" value="1"/>
</dbReference>
<evidence type="ECO:0000256" key="7">
    <source>
        <dbReference type="ARBA" id="ARBA00022837"/>
    </source>
</evidence>
<comment type="function">
    <text evidence="1">Acts as a defensive agent. Recognizes blood group fucosylated oligosaccharides including A, B, H and Lewis B-type antigens. Does not recognize Lewis A antigen and has low affinity for monovalent haptens.</text>
</comment>
<evidence type="ECO:0000256" key="1">
    <source>
        <dbReference type="ARBA" id="ARBA00002219"/>
    </source>
</evidence>
<dbReference type="Gene3D" id="2.60.120.260">
    <property type="entry name" value="Galactose-binding domain-like"/>
    <property type="match status" value="2"/>
</dbReference>
<evidence type="ECO:0000256" key="5">
    <source>
        <dbReference type="ARBA" id="ARBA00022729"/>
    </source>
</evidence>
<dbReference type="InterPro" id="IPR000421">
    <property type="entry name" value="FA58C"/>
</dbReference>
<dbReference type="NCBIfam" id="TIGR04183">
    <property type="entry name" value="Por_Secre_tail"/>
    <property type="match status" value="1"/>
</dbReference>
<organism evidence="10 11">
    <name type="scientific">Gelidibacter pelagius</name>
    <dbReference type="NCBI Taxonomy" id="2819985"/>
    <lineage>
        <taxon>Bacteria</taxon>
        <taxon>Pseudomonadati</taxon>
        <taxon>Bacteroidota</taxon>
        <taxon>Flavobacteriia</taxon>
        <taxon>Flavobacteriales</taxon>
        <taxon>Flavobacteriaceae</taxon>
        <taxon>Gelidibacter</taxon>
    </lineage>
</organism>
<keyword evidence="7" id="KW-0106">Calcium</keyword>
<proteinExistence type="inferred from homology"/>
<dbReference type="SMART" id="SM00607">
    <property type="entry name" value="FTP"/>
    <property type="match status" value="1"/>
</dbReference>
<keyword evidence="6" id="KW-0430">Lectin</keyword>
<dbReference type="InterPro" id="IPR008979">
    <property type="entry name" value="Galactose-bd-like_sf"/>
</dbReference>
<protein>
    <submittedName>
        <fullName evidence="10">Discoidin domain-containing protein</fullName>
    </submittedName>
</protein>
<dbReference type="Pfam" id="PF00754">
    <property type="entry name" value="F5_F8_type_C"/>
    <property type="match status" value="1"/>
</dbReference>
<dbReference type="InterPro" id="IPR051941">
    <property type="entry name" value="BG_Antigen-Binding_Lectin"/>
</dbReference>
<dbReference type="Proteomes" id="UP000681315">
    <property type="component" value="Unassembled WGS sequence"/>
</dbReference>
<dbReference type="InterPro" id="IPR006585">
    <property type="entry name" value="FTP1"/>
</dbReference>
<gene>
    <name evidence="10" type="ORF">J4051_03270</name>
</gene>
<keyword evidence="8" id="KW-1015">Disulfide bond</keyword>
<comment type="similarity">
    <text evidence="2">Belongs to the fucolectin family.</text>
</comment>
<dbReference type="Pfam" id="PF22633">
    <property type="entry name" value="F5_F8_type_C_2"/>
    <property type="match status" value="1"/>
</dbReference>
<accession>A0ABS3SNJ2</accession>
<feature type="domain" description="F5/8 type C" evidence="9">
    <location>
        <begin position="260"/>
        <end position="420"/>
    </location>
</feature>
<dbReference type="RefSeq" id="WP_208232404.1">
    <property type="nucleotide sequence ID" value="NZ_JAGEVG010000003.1"/>
</dbReference>
<comment type="caution">
    <text evidence="10">The sequence shown here is derived from an EMBL/GenBank/DDBJ whole genome shotgun (WGS) entry which is preliminary data.</text>
</comment>
<dbReference type="PANTHER" id="PTHR45713:SF6">
    <property type="entry name" value="F5_8 TYPE C DOMAIN-CONTAINING PROTEIN"/>
    <property type="match status" value="1"/>
</dbReference>
<comment type="subunit">
    <text evidence="3">Homotrimer.</text>
</comment>
<dbReference type="SUPFAM" id="SSF49785">
    <property type="entry name" value="Galactose-binding domain-like"/>
    <property type="match status" value="2"/>
</dbReference>
<name>A0ABS3SNJ2_9FLAO</name>
<dbReference type="EMBL" id="JAGEVG010000003">
    <property type="protein sequence ID" value="MBO3097275.1"/>
    <property type="molecule type" value="Genomic_DNA"/>
</dbReference>
<dbReference type="PROSITE" id="PS50022">
    <property type="entry name" value="FA58C_3"/>
    <property type="match status" value="1"/>
</dbReference>
<sequence>MSSTRFYLIFFLLIFLGFKGFSQNLEVNLALGQPTSQSSVDWGGDPEKAVDGNTSGFFDNDNLEGNSVTHTEDLPDSWWRVDLGEVFDLSEIRIFNRTDESGRLFGAEVFVGIIDSYDISNYTSVGILNSRTIQVLSRDLGTARYVMIRQNGILSLAEVEVYANPLNCPPTGTSCDDGDPNTINDEQDGNCNCVGTVILCEDLSITYEINSGPRVDGATEVTVNEGDDIGLFLNLEGVAYTVTDPSDNVLSSPIVSNISSGQSGLYTVTGILHPVVISVDSEEYLTENGHASNAVDGNPDTIWHTEWSAIDDPYPHEIVIDLRTESTVSGLEYLPRQDGILHGMIAGYEIYVSNSTTDWGSAVATGYEGGTGVNVPWAYNADLKQISFTEKQGRYVRLVALSEGGNNDWASAAEIRVISEVITPCIKTIQINVGTAYIYDGSTWSPSDPNSTELGIYDSIRINSGDAVISNSLSCYSVIVAPGAGLTVNSGVTLAVDTTTLQSRSNTYSSLILNGEITGAVNYERYVNVIGTSAGGGNDLISSPVVNQTFGSFASAPANGVLAASGTLRAFAPYNTAAGAYQNYDITANASTIIASGMGFRAATTTGSNLTFTGSVAKSNVQVAMSDALPGRAWNLIGNPYPSYLHFRTFFNSNMDEFESGKAYQAIYGYNGGASNQWEVWNLATSNEGDLIAPGQGFFVKAKAGAGNITFTPAMRRTGTSDDFIAGRPASASKALSKLKLSNASNTASTSIYFIEGTTKGLDRGYDAAAYSATKVDFSMFTNLLEDNTGLDIAVQSLPYNDFNNVTVPLGIKAKAGAELTISIDEVSTLPSNINVYLEDTQYNTLTLLNDETFTFAPTTNLNGADRFNIHYSAKTLSVTDIQSNDNLRIYTTTSPKALFIMGQLSGSTTAHLYDIQGRLVMHKVLYPNTTENTMDISTVSTGVYVIKLNNDNQSKTQKLIIR</sequence>
<keyword evidence="11" id="KW-1185">Reference proteome</keyword>
<reference evidence="10 11" key="1">
    <citation type="submission" date="2021-03" db="EMBL/GenBank/DDBJ databases">
        <title>Gelidibacter sp. nov., isolated from costal sediment.</title>
        <authorList>
            <person name="Lun K.-Y."/>
        </authorList>
    </citation>
    <scope>NUCLEOTIDE SEQUENCE [LARGE SCALE GENOMIC DNA]</scope>
    <source>
        <strain evidence="10 11">DF109</strain>
    </source>
</reference>
<evidence type="ECO:0000256" key="4">
    <source>
        <dbReference type="ARBA" id="ARBA00022723"/>
    </source>
</evidence>
<evidence type="ECO:0000256" key="3">
    <source>
        <dbReference type="ARBA" id="ARBA00011233"/>
    </source>
</evidence>
<evidence type="ECO:0000256" key="8">
    <source>
        <dbReference type="ARBA" id="ARBA00023157"/>
    </source>
</evidence>
<keyword evidence="4" id="KW-0479">Metal-binding</keyword>
<evidence type="ECO:0000313" key="11">
    <source>
        <dbReference type="Proteomes" id="UP000681315"/>
    </source>
</evidence>
<evidence type="ECO:0000256" key="6">
    <source>
        <dbReference type="ARBA" id="ARBA00022734"/>
    </source>
</evidence>
<dbReference type="Pfam" id="PF18962">
    <property type="entry name" value="Por_Secre_tail"/>
    <property type="match status" value="1"/>
</dbReference>
<dbReference type="InterPro" id="IPR026444">
    <property type="entry name" value="Secre_tail"/>
</dbReference>